<accession>A0A1T3NP55</accession>
<organism evidence="2 3">
    <name type="scientific">Embleya scabrispora</name>
    <dbReference type="NCBI Taxonomy" id="159449"/>
    <lineage>
        <taxon>Bacteria</taxon>
        <taxon>Bacillati</taxon>
        <taxon>Actinomycetota</taxon>
        <taxon>Actinomycetes</taxon>
        <taxon>Kitasatosporales</taxon>
        <taxon>Streptomycetaceae</taxon>
        <taxon>Embleya</taxon>
    </lineage>
</organism>
<keyword evidence="3" id="KW-1185">Reference proteome</keyword>
<dbReference type="STRING" id="159449.B4N89_39160"/>
<dbReference type="RefSeq" id="WP_078981608.1">
    <property type="nucleotide sequence ID" value="NZ_MWQN01000003.1"/>
</dbReference>
<keyword evidence="1" id="KW-0812">Transmembrane</keyword>
<keyword evidence="1" id="KW-0472">Membrane</keyword>
<dbReference type="AlphaFoldDB" id="A0A1T3NP55"/>
<reference evidence="2 3" key="1">
    <citation type="submission" date="2017-03" db="EMBL/GenBank/DDBJ databases">
        <title>Draft genome sequence of Streptomyces scabrisporus NF3, endophyte isolated from Amphipterygium adstringens.</title>
        <authorList>
            <person name="Vazquez M."/>
            <person name="Ceapa C.D."/>
            <person name="Rodriguez Luna D."/>
            <person name="Sanchez Esquivel S."/>
        </authorList>
    </citation>
    <scope>NUCLEOTIDE SEQUENCE [LARGE SCALE GENOMIC DNA]</scope>
    <source>
        <strain evidence="2 3">NF3</strain>
    </source>
</reference>
<feature type="transmembrane region" description="Helical" evidence="1">
    <location>
        <begin position="264"/>
        <end position="283"/>
    </location>
</feature>
<sequence length="291" mass="30072">MTDIFRSRPDHFRAPVRRVGVLATVGIGALLFLAPTASAAGDAALTGGAPTAADRNAAQQALVSPETTNRLATFFVHLDQRATAQNGAVVQSKVAPEAAAAQAPQLVGAAVPVYSLNADFVRGGNPSAPVANFAYLATEARSAAGVEATVWTVRDRTSGAWRVTNVLSGADEVGYARQAGGDAVFTEPQIAAWYRVHEGRVLPLNPAAQQSVGPNGATLDDYRRLVHDRYADKLPGSTYQRDGKLGGFAATPSTHHGGSSAADIVLPASAAGVLVLGAGTLVIRRRRSATA</sequence>
<proteinExistence type="predicted"/>
<dbReference type="OrthoDB" id="3470164at2"/>
<dbReference type="Proteomes" id="UP000190037">
    <property type="component" value="Unassembled WGS sequence"/>
</dbReference>
<dbReference type="EMBL" id="MWQN01000003">
    <property type="protein sequence ID" value="OPC78518.1"/>
    <property type="molecule type" value="Genomic_DNA"/>
</dbReference>
<keyword evidence="1" id="KW-1133">Transmembrane helix</keyword>
<evidence type="ECO:0000256" key="1">
    <source>
        <dbReference type="SAM" id="Phobius"/>
    </source>
</evidence>
<comment type="caution">
    <text evidence="2">The sequence shown here is derived from an EMBL/GenBank/DDBJ whole genome shotgun (WGS) entry which is preliminary data.</text>
</comment>
<evidence type="ECO:0000313" key="2">
    <source>
        <dbReference type="EMBL" id="OPC78518.1"/>
    </source>
</evidence>
<protein>
    <submittedName>
        <fullName evidence="2">Uncharacterized protein</fullName>
    </submittedName>
</protein>
<name>A0A1T3NP55_9ACTN</name>
<evidence type="ECO:0000313" key="3">
    <source>
        <dbReference type="Proteomes" id="UP000190037"/>
    </source>
</evidence>
<gene>
    <name evidence="2" type="ORF">B4N89_39160</name>
</gene>